<gene>
    <name evidence="1" type="ORF">CEXT_251801</name>
</gene>
<proteinExistence type="predicted"/>
<organism evidence="1 2">
    <name type="scientific">Caerostris extrusa</name>
    <name type="common">Bark spider</name>
    <name type="synonym">Caerostris bankana</name>
    <dbReference type="NCBI Taxonomy" id="172846"/>
    <lineage>
        <taxon>Eukaryota</taxon>
        <taxon>Metazoa</taxon>
        <taxon>Ecdysozoa</taxon>
        <taxon>Arthropoda</taxon>
        <taxon>Chelicerata</taxon>
        <taxon>Arachnida</taxon>
        <taxon>Araneae</taxon>
        <taxon>Araneomorphae</taxon>
        <taxon>Entelegynae</taxon>
        <taxon>Araneoidea</taxon>
        <taxon>Araneidae</taxon>
        <taxon>Caerostris</taxon>
    </lineage>
</organism>
<evidence type="ECO:0000313" key="2">
    <source>
        <dbReference type="Proteomes" id="UP001054945"/>
    </source>
</evidence>
<dbReference type="EMBL" id="BPLR01020398">
    <property type="protein sequence ID" value="GIX78285.1"/>
    <property type="molecule type" value="Genomic_DNA"/>
</dbReference>
<comment type="caution">
    <text evidence="1">The sequence shown here is derived from an EMBL/GenBank/DDBJ whole genome shotgun (WGS) entry which is preliminary data.</text>
</comment>
<accession>A0AAV4N1Z4</accession>
<dbReference type="Proteomes" id="UP001054945">
    <property type="component" value="Unassembled WGS sequence"/>
</dbReference>
<reference evidence="1 2" key="1">
    <citation type="submission" date="2021-06" db="EMBL/GenBank/DDBJ databases">
        <title>Caerostris extrusa draft genome.</title>
        <authorList>
            <person name="Kono N."/>
            <person name="Arakawa K."/>
        </authorList>
    </citation>
    <scope>NUCLEOTIDE SEQUENCE [LARGE SCALE GENOMIC DNA]</scope>
</reference>
<dbReference type="AlphaFoldDB" id="A0AAV4N1Z4"/>
<keyword evidence="2" id="KW-1185">Reference proteome</keyword>
<evidence type="ECO:0000313" key="1">
    <source>
        <dbReference type="EMBL" id="GIX78285.1"/>
    </source>
</evidence>
<protein>
    <submittedName>
        <fullName evidence="1">Uncharacterized protein</fullName>
    </submittedName>
</protein>
<name>A0AAV4N1Z4_CAEEX</name>
<sequence length="33" mass="3738">MNTVNSLFSKPEVYGHPVFCEISSCQEVNESVY</sequence>
<feature type="non-terminal residue" evidence="1">
    <location>
        <position position="33"/>
    </location>
</feature>